<dbReference type="PROSITE" id="PS51725">
    <property type="entry name" value="ABM"/>
    <property type="match status" value="1"/>
</dbReference>
<accession>A0ABV4WJ31</accession>
<evidence type="ECO:0000313" key="2">
    <source>
        <dbReference type="EMBL" id="MFB2835103.1"/>
    </source>
</evidence>
<keyword evidence="2" id="KW-0560">Oxidoreductase</keyword>
<dbReference type="SUPFAM" id="SSF54909">
    <property type="entry name" value="Dimeric alpha+beta barrel"/>
    <property type="match status" value="2"/>
</dbReference>
<feature type="domain" description="ABM" evidence="1">
    <location>
        <begin position="11"/>
        <end position="100"/>
    </location>
</feature>
<dbReference type="RefSeq" id="WP_413277526.1">
    <property type="nucleotide sequence ID" value="NZ_JBHFNT010000093.1"/>
</dbReference>
<evidence type="ECO:0000313" key="3">
    <source>
        <dbReference type="Proteomes" id="UP001576780"/>
    </source>
</evidence>
<gene>
    <name evidence="2" type="ORF">ACE1CA_11270</name>
</gene>
<dbReference type="Gene3D" id="3.30.70.100">
    <property type="match status" value="2"/>
</dbReference>
<name>A0ABV4WJ31_9CYAN</name>
<dbReference type="Proteomes" id="UP001576780">
    <property type="component" value="Unassembled WGS sequence"/>
</dbReference>
<proteinExistence type="predicted"/>
<keyword evidence="2" id="KW-0503">Monooxygenase</keyword>
<dbReference type="InterPro" id="IPR007138">
    <property type="entry name" value="ABM_dom"/>
</dbReference>
<sequence length="212" mass="24816">MPIISKTNDVVTVIFSFAVEPEQQQELIDRMIDALETTTRHQPGFVCASFHKSLDGVRVFNYAQWRTQADYETFAQSAQDRAIATQLSQFQLRDSHIYEVVISKPDDADLRIRKGDRIHFAEFRVKPENQQRLIDLERENVEIALQHPDLMSANFHRSLDGTRTANYGQWRSLDNFDALLKEPKYESVREYWKGLAENEFHLYEVVYTEPSE</sequence>
<reference evidence="2 3" key="1">
    <citation type="submission" date="2024-09" db="EMBL/GenBank/DDBJ databases">
        <title>Floridaenema gen nov. (Aerosakkonemataceae, Aerosakkonematales ord. nov., Cyanobacteria) from benthic tropical and subtropical fresh waters, with the description of four new species.</title>
        <authorList>
            <person name="Moretto J.A."/>
            <person name="Berthold D.E."/>
            <person name="Lefler F.W."/>
            <person name="Huang I.-S."/>
            <person name="Laughinghouse H. IV."/>
        </authorList>
    </citation>
    <scope>NUCLEOTIDE SEQUENCE [LARGE SCALE GENOMIC DNA]</scope>
    <source>
        <strain evidence="2 3">BLCC-F167</strain>
    </source>
</reference>
<dbReference type="GO" id="GO:0004497">
    <property type="term" value="F:monooxygenase activity"/>
    <property type="evidence" value="ECO:0007669"/>
    <property type="project" value="UniProtKB-KW"/>
</dbReference>
<dbReference type="EMBL" id="JBHFNT010000093">
    <property type="protein sequence ID" value="MFB2835103.1"/>
    <property type="molecule type" value="Genomic_DNA"/>
</dbReference>
<dbReference type="InterPro" id="IPR011008">
    <property type="entry name" value="Dimeric_a/b-barrel"/>
</dbReference>
<keyword evidence="3" id="KW-1185">Reference proteome</keyword>
<protein>
    <submittedName>
        <fullName evidence="2">Antibiotic biosynthesis monooxygenase</fullName>
    </submittedName>
</protein>
<organism evidence="2 3">
    <name type="scientific">Floridaenema evergladense BLCC-F167</name>
    <dbReference type="NCBI Taxonomy" id="3153639"/>
    <lineage>
        <taxon>Bacteria</taxon>
        <taxon>Bacillati</taxon>
        <taxon>Cyanobacteriota</taxon>
        <taxon>Cyanophyceae</taxon>
        <taxon>Oscillatoriophycideae</taxon>
        <taxon>Aerosakkonematales</taxon>
        <taxon>Aerosakkonemataceae</taxon>
        <taxon>Floridanema</taxon>
        <taxon>Floridanema evergladense</taxon>
    </lineage>
</organism>
<dbReference type="Pfam" id="PF03992">
    <property type="entry name" value="ABM"/>
    <property type="match status" value="2"/>
</dbReference>
<evidence type="ECO:0000259" key="1">
    <source>
        <dbReference type="PROSITE" id="PS51725"/>
    </source>
</evidence>
<comment type="caution">
    <text evidence="2">The sequence shown here is derived from an EMBL/GenBank/DDBJ whole genome shotgun (WGS) entry which is preliminary data.</text>
</comment>